<evidence type="ECO:0000313" key="15">
    <source>
        <dbReference type="Proteomes" id="UP000081671"/>
    </source>
</evidence>
<dbReference type="InterPro" id="IPR017978">
    <property type="entry name" value="GPCR_3_C"/>
</dbReference>
<dbReference type="GO" id="GO:0005886">
    <property type="term" value="C:plasma membrane"/>
    <property type="evidence" value="ECO:0007669"/>
    <property type="project" value="UniProtKB-SubCell"/>
</dbReference>
<dbReference type="FunCoup" id="A0A1S3F6L0">
    <property type="interactions" value="1"/>
</dbReference>
<keyword evidence="11" id="KW-0807">Transducer</keyword>
<dbReference type="Proteomes" id="UP000081671">
    <property type="component" value="Unplaced"/>
</dbReference>
<evidence type="ECO:0000256" key="3">
    <source>
        <dbReference type="ARBA" id="ARBA00022475"/>
    </source>
</evidence>
<evidence type="ECO:0000259" key="14">
    <source>
        <dbReference type="PROSITE" id="PS50259"/>
    </source>
</evidence>
<dbReference type="GO" id="GO:0004930">
    <property type="term" value="F:G protein-coupled receptor activity"/>
    <property type="evidence" value="ECO:0007669"/>
    <property type="project" value="UniProtKB-KW"/>
</dbReference>
<dbReference type="GeneID" id="105985606"/>
<keyword evidence="5 13" id="KW-0732">Signal</keyword>
<keyword evidence="7" id="KW-0297">G-protein coupled receptor</keyword>
<evidence type="ECO:0000256" key="10">
    <source>
        <dbReference type="ARBA" id="ARBA00023180"/>
    </source>
</evidence>
<dbReference type="GO" id="GO:0004984">
    <property type="term" value="F:olfactory receptor activity"/>
    <property type="evidence" value="ECO:0007669"/>
    <property type="project" value="TreeGrafter"/>
</dbReference>
<evidence type="ECO:0000256" key="12">
    <source>
        <dbReference type="SAM" id="Phobius"/>
    </source>
</evidence>
<feature type="transmembrane region" description="Helical" evidence="12">
    <location>
        <begin position="815"/>
        <end position="835"/>
    </location>
</feature>
<dbReference type="InterPro" id="IPR038550">
    <property type="entry name" value="GPCR_3_9-Cys_sf"/>
</dbReference>
<feature type="transmembrane region" description="Helical" evidence="12">
    <location>
        <begin position="847"/>
        <end position="871"/>
    </location>
</feature>
<keyword evidence="9" id="KW-0675">Receptor</keyword>
<dbReference type="Pfam" id="PF07562">
    <property type="entry name" value="NCD3G"/>
    <property type="match status" value="1"/>
</dbReference>
<dbReference type="PRINTS" id="PR00592">
    <property type="entry name" value="CASENSINGR"/>
</dbReference>
<evidence type="ECO:0000256" key="5">
    <source>
        <dbReference type="ARBA" id="ARBA00022729"/>
    </source>
</evidence>
<evidence type="ECO:0000256" key="11">
    <source>
        <dbReference type="ARBA" id="ARBA00023224"/>
    </source>
</evidence>
<dbReference type="Gene3D" id="2.10.50.30">
    <property type="entry name" value="GPCR, family 3, nine cysteines domain"/>
    <property type="match status" value="1"/>
</dbReference>
<feature type="chain" id="PRO_5010383516" evidence="13">
    <location>
        <begin position="25"/>
        <end position="914"/>
    </location>
</feature>
<dbReference type="FunFam" id="2.10.50.30:FF:000002">
    <property type="entry name" value="Vomeronasal 2 receptor, h1"/>
    <property type="match status" value="1"/>
</dbReference>
<dbReference type="PROSITE" id="PS50259">
    <property type="entry name" value="G_PROTEIN_RECEP_F3_4"/>
    <property type="match status" value="1"/>
</dbReference>
<keyword evidence="6 12" id="KW-1133">Transmembrane helix</keyword>
<dbReference type="STRING" id="10020.ENSDORP00000017848"/>
<dbReference type="InterPro" id="IPR000337">
    <property type="entry name" value="GPCR_3"/>
</dbReference>
<organism evidence="15 16">
    <name type="scientific">Dipodomys ordii</name>
    <name type="common">Ord's kangaroo rat</name>
    <dbReference type="NCBI Taxonomy" id="10020"/>
    <lineage>
        <taxon>Eukaryota</taxon>
        <taxon>Metazoa</taxon>
        <taxon>Chordata</taxon>
        <taxon>Craniata</taxon>
        <taxon>Vertebrata</taxon>
        <taxon>Euteleostomi</taxon>
        <taxon>Mammalia</taxon>
        <taxon>Eutheria</taxon>
        <taxon>Euarchontoglires</taxon>
        <taxon>Glires</taxon>
        <taxon>Rodentia</taxon>
        <taxon>Castorimorpha</taxon>
        <taxon>Heteromyidae</taxon>
        <taxon>Dipodomyinae</taxon>
        <taxon>Dipodomys</taxon>
    </lineage>
</organism>
<dbReference type="OrthoDB" id="5984008at2759"/>
<comment type="similarity">
    <text evidence="2">Belongs to the G-protein coupled receptor 3 family.</text>
</comment>
<evidence type="ECO:0000313" key="16">
    <source>
        <dbReference type="RefSeq" id="XP_012871659.1"/>
    </source>
</evidence>
<comment type="subcellular location">
    <subcellularLocation>
        <location evidence="1">Cell membrane</location>
        <topology evidence="1">Multi-pass membrane protein</topology>
    </subcellularLocation>
</comment>
<dbReference type="CDD" id="cd15280">
    <property type="entry name" value="7tmC_V2R-like"/>
    <property type="match status" value="1"/>
</dbReference>
<feature type="signal peptide" evidence="13">
    <location>
        <begin position="1"/>
        <end position="24"/>
    </location>
</feature>
<feature type="transmembrane region" description="Helical" evidence="12">
    <location>
        <begin position="735"/>
        <end position="754"/>
    </location>
</feature>
<feature type="transmembrane region" description="Helical" evidence="12">
    <location>
        <begin position="659"/>
        <end position="680"/>
    </location>
</feature>
<proteinExistence type="inferred from homology"/>
<dbReference type="InterPro" id="IPR000068">
    <property type="entry name" value="GPCR_3_Ca_sens_rcpt-rel"/>
</dbReference>
<dbReference type="FunFam" id="3.40.50.2300:FF:000016">
    <property type="entry name" value="Taste 1 receptor member 2"/>
    <property type="match status" value="1"/>
</dbReference>
<evidence type="ECO:0000256" key="8">
    <source>
        <dbReference type="ARBA" id="ARBA00023136"/>
    </source>
</evidence>
<dbReference type="PANTHER" id="PTHR24061:SF1">
    <property type="entry name" value="VOMERONASAL 2, RECEPTOR 2-RELATED"/>
    <property type="match status" value="1"/>
</dbReference>
<evidence type="ECO:0000256" key="1">
    <source>
        <dbReference type="ARBA" id="ARBA00004651"/>
    </source>
</evidence>
<keyword evidence="8 12" id="KW-0472">Membrane</keyword>
<protein>
    <submittedName>
        <fullName evidence="16">Vomeronasal type-2 receptor 1-like</fullName>
    </submittedName>
</protein>
<dbReference type="CDD" id="cd06364">
    <property type="entry name" value="PBP1_CaSR"/>
    <property type="match status" value="1"/>
</dbReference>
<dbReference type="SUPFAM" id="SSF53822">
    <property type="entry name" value="Periplasmic binding protein-like I"/>
    <property type="match status" value="1"/>
</dbReference>
<evidence type="ECO:0000256" key="9">
    <source>
        <dbReference type="ARBA" id="ARBA00023170"/>
    </source>
</evidence>
<dbReference type="Gene3D" id="3.40.50.2300">
    <property type="match status" value="2"/>
</dbReference>
<evidence type="ECO:0000256" key="6">
    <source>
        <dbReference type="ARBA" id="ARBA00022989"/>
    </source>
</evidence>
<keyword evidence="10" id="KW-0325">Glycoprotein</keyword>
<dbReference type="InParanoid" id="A0A1S3F6L0"/>
<evidence type="ECO:0000256" key="7">
    <source>
        <dbReference type="ARBA" id="ARBA00023040"/>
    </source>
</evidence>
<dbReference type="Pfam" id="PF00003">
    <property type="entry name" value="7tm_3"/>
    <property type="match status" value="1"/>
</dbReference>
<dbReference type="InterPro" id="IPR001828">
    <property type="entry name" value="ANF_lig-bd_rcpt"/>
</dbReference>
<keyword evidence="4 12" id="KW-0812">Transmembrane</keyword>
<feature type="domain" description="G-protein coupled receptors family 3 profile" evidence="14">
    <location>
        <begin position="622"/>
        <end position="877"/>
    </location>
</feature>
<dbReference type="InterPro" id="IPR028082">
    <property type="entry name" value="Peripla_BP_I"/>
</dbReference>
<accession>A0A1S3F6L0</accession>
<dbReference type="PRINTS" id="PR00248">
    <property type="entry name" value="GPCRMGR"/>
</dbReference>
<reference evidence="16" key="1">
    <citation type="submission" date="2025-08" db="UniProtKB">
        <authorList>
            <consortium name="RefSeq"/>
        </authorList>
    </citation>
    <scope>IDENTIFICATION</scope>
    <source>
        <tissue evidence="16">Kidney</tissue>
    </source>
</reference>
<dbReference type="PANTHER" id="PTHR24061">
    <property type="entry name" value="CALCIUM-SENSING RECEPTOR-RELATED"/>
    <property type="match status" value="1"/>
</dbReference>
<dbReference type="InterPro" id="IPR011500">
    <property type="entry name" value="GPCR_3_9-Cys_dom"/>
</dbReference>
<feature type="transmembrane region" description="Helical" evidence="12">
    <location>
        <begin position="779"/>
        <end position="803"/>
    </location>
</feature>
<gene>
    <name evidence="16" type="primary">LOC105985606</name>
</gene>
<evidence type="ECO:0000256" key="4">
    <source>
        <dbReference type="ARBA" id="ARBA00022692"/>
    </source>
</evidence>
<keyword evidence="3" id="KW-1003">Cell membrane</keyword>
<feature type="transmembrane region" description="Helical" evidence="12">
    <location>
        <begin position="621"/>
        <end position="647"/>
    </location>
</feature>
<evidence type="ECO:0000256" key="2">
    <source>
        <dbReference type="ARBA" id="ARBA00007242"/>
    </source>
</evidence>
<dbReference type="Pfam" id="PF01094">
    <property type="entry name" value="ANF_receptor"/>
    <property type="match status" value="1"/>
</dbReference>
<name>A0A1S3F6L0_DIPOR</name>
<sequence length="914" mass="102495">MASRRTYLVLGVLLFVWVKLGTKGQEEEEEDEEVTCRLLGKFDLNGYVDAKNHSVVIGGLFPIHSRTIPANESILEPVSAKCEGFNFRGFRWMKTMIHTIQEINERKDILPKHTLGYQIFDTCCTVSKAMESALVMLTGQEENKPNMRNSTGAYLAGIVGSGGSALSIAASRVLGLYFLPQVGYASTCSLLSDEFQFPSYFRTIASDTIQSQAMVKLILHFGWVWVGTIATDDDYGKYGVKVFKENLESANLCVAFSETIPKVYSNEKMQKAVNAIKGSSAKVIVLYASDLDLSPFVLEMVYHNITDRTWIASEAWITSALLAKPEYFPYFGGSIGFAVPRSDIPGLKEFLYDVHPSKDPNDVLTIEFWQTAFNCTWPNSSVPYNLDHRVNMTGKEDRLEATSDRLCTGEERLEDLKNTYLDVSQLRITNNVRQAVYTLAYALDELSRCEELKGPDQFCPYIPTFQPQELTEYVSSLRFTTHDGRKVEFDESGDIKEGNYDILNWQLDDNGEVAFIKLGEYTFKESKYELRFKKESPIFWNTESSKVPYSVCTDVCPPGTRKGIRHGKPICCFDCIPCADGHVSEKPGERECTQCGEDYWSNEDRSKCVLKEVEFLAYDEALGFTLVILSILGALVALAVTVVYVLYRRTPLVQANDRELSFLIQVALLIIMLSSLIFIGKPHTWSCRARQVTLALGFALCLSSILGKTISLFLAYRISASKTRFLSMRPVFRKLIVLLSVLVEAGICIAYLLMRPPRVYKNMESQVIKIILECNEGSIEFLCVVFGVDVLLAFLCFLSSFVARQLPDNYYEGKCITFGMLAFFIIWISFVPAYLSTKGKFKVAVEIFAILASSYGLLGCIFAPKCFIILLRPKRNTAETVGGRVPTADKSIQLTSASVSSERNETAVSTVLDD</sequence>
<evidence type="ECO:0000256" key="13">
    <source>
        <dbReference type="SAM" id="SignalP"/>
    </source>
</evidence>
<keyword evidence="15" id="KW-1185">Reference proteome</keyword>
<feature type="transmembrane region" description="Helical" evidence="12">
    <location>
        <begin position="692"/>
        <end position="714"/>
    </location>
</feature>
<dbReference type="RefSeq" id="XP_012871659.1">
    <property type="nucleotide sequence ID" value="XM_013016205.1"/>
</dbReference>
<dbReference type="KEGG" id="dord:105985606"/>
<dbReference type="AlphaFoldDB" id="A0A1S3F6L0"/>